<reference evidence="2" key="1">
    <citation type="submission" date="2016-10" db="EMBL/GenBank/DDBJ databases">
        <authorList>
            <person name="Varghese N."/>
            <person name="Submissions S."/>
        </authorList>
    </citation>
    <scope>NUCLEOTIDE SEQUENCE [LARGE SCALE GENOMIC DNA]</scope>
    <source>
        <strain evidence="2">DSM 46136</strain>
    </source>
</reference>
<dbReference type="EMBL" id="FPBA01000029">
    <property type="protein sequence ID" value="SFU04715.1"/>
    <property type="molecule type" value="Genomic_DNA"/>
</dbReference>
<dbReference type="AlphaFoldDB" id="A0A1I7CZ88"/>
<dbReference type="RefSeq" id="WP_093584013.1">
    <property type="nucleotide sequence ID" value="NZ_FPBA01000029.1"/>
</dbReference>
<accession>A0A1I7CZ88</accession>
<evidence type="ECO:0000313" key="1">
    <source>
        <dbReference type="EMBL" id="SFU04715.1"/>
    </source>
</evidence>
<gene>
    <name evidence="1" type="ORF">SAMN05660657_05068</name>
</gene>
<sequence>MPDPVTDFAAYRPRTRALIAHLIADQIAEDRGVTDRDVLDHLRDAHDLADPLGDDALRVLRAECAAGRCDLAPPPRSLDDPR</sequence>
<protein>
    <submittedName>
        <fullName evidence="1">Uncharacterized protein</fullName>
    </submittedName>
</protein>
<evidence type="ECO:0000313" key="2">
    <source>
        <dbReference type="Proteomes" id="UP000199546"/>
    </source>
</evidence>
<organism evidence="1 2">
    <name type="scientific">Geodermatophilus amargosae</name>
    <dbReference type="NCBI Taxonomy" id="1296565"/>
    <lineage>
        <taxon>Bacteria</taxon>
        <taxon>Bacillati</taxon>
        <taxon>Actinomycetota</taxon>
        <taxon>Actinomycetes</taxon>
        <taxon>Geodermatophilales</taxon>
        <taxon>Geodermatophilaceae</taxon>
        <taxon>Geodermatophilus</taxon>
    </lineage>
</organism>
<keyword evidence="2" id="KW-1185">Reference proteome</keyword>
<name>A0A1I7CZ88_9ACTN</name>
<dbReference type="Proteomes" id="UP000199546">
    <property type="component" value="Unassembled WGS sequence"/>
</dbReference>
<dbReference type="STRING" id="1296565.SAMN05660657_05068"/>
<proteinExistence type="predicted"/>